<organism evidence="1 2">
    <name type="scientific">Catenulispora acidiphila (strain DSM 44928 / JCM 14897 / NBRC 102108 / NRRL B-24433 / ID139908)</name>
    <dbReference type="NCBI Taxonomy" id="479433"/>
    <lineage>
        <taxon>Bacteria</taxon>
        <taxon>Bacillati</taxon>
        <taxon>Actinomycetota</taxon>
        <taxon>Actinomycetes</taxon>
        <taxon>Catenulisporales</taxon>
        <taxon>Catenulisporaceae</taxon>
        <taxon>Catenulispora</taxon>
    </lineage>
</organism>
<dbReference type="Proteomes" id="UP000000851">
    <property type="component" value="Chromosome"/>
</dbReference>
<evidence type="ECO:0000313" key="2">
    <source>
        <dbReference type="Proteomes" id="UP000000851"/>
    </source>
</evidence>
<reference evidence="1 2" key="1">
    <citation type="journal article" date="2009" name="Stand. Genomic Sci.">
        <title>Complete genome sequence of Catenulispora acidiphila type strain (ID 139908).</title>
        <authorList>
            <person name="Copeland A."/>
            <person name="Lapidus A."/>
            <person name="Glavina Del Rio T."/>
            <person name="Nolan M."/>
            <person name="Lucas S."/>
            <person name="Chen F."/>
            <person name="Tice H."/>
            <person name="Cheng J.F."/>
            <person name="Bruce D."/>
            <person name="Goodwin L."/>
            <person name="Pitluck S."/>
            <person name="Mikhailova N."/>
            <person name="Pati A."/>
            <person name="Ivanova N."/>
            <person name="Mavromatis K."/>
            <person name="Chen A."/>
            <person name="Palaniappan K."/>
            <person name="Chain P."/>
            <person name="Land M."/>
            <person name="Hauser L."/>
            <person name="Chang Y.J."/>
            <person name="Jeffries C.D."/>
            <person name="Chertkov O."/>
            <person name="Brettin T."/>
            <person name="Detter J.C."/>
            <person name="Han C."/>
            <person name="Ali Z."/>
            <person name="Tindall B.J."/>
            <person name="Goker M."/>
            <person name="Bristow J."/>
            <person name="Eisen J.A."/>
            <person name="Markowitz V."/>
            <person name="Hugenholtz P."/>
            <person name="Kyrpides N.C."/>
            <person name="Klenk H.P."/>
        </authorList>
    </citation>
    <scope>NUCLEOTIDE SEQUENCE [LARGE SCALE GENOMIC DNA]</scope>
    <source>
        <strain evidence="2">DSM 44928 / JCM 14897 / NBRC 102108 / NRRL B-24433 / ID139908</strain>
    </source>
</reference>
<dbReference type="STRING" id="479433.Caci_3607"/>
<name>C7QAL2_CATAD</name>
<accession>C7QAL2</accession>
<dbReference type="AlphaFoldDB" id="C7QAL2"/>
<sequence>MRRNALLGQGPAVSLRVNQWSHTVKGRLWDVGATRTRGPFGREPVFEYVDSALKRKGTPRVPVPAMLLIGPRGSGGTAVLNRLWADHVNCPGAKVAAVCDESVGSVLGRAMLAFRDKRGLGVRPVEGFPHMMMAAKALRYPGDPDDLQAFIEYLQLPIDADEIAALVRLLLPGFAALSDPDALAELIKRLFAAFKRSESDRLAADIGGYPVLLDAAGRYQQAQQAKAVRAPQKCDRLLVEAFLSDLRDDSNRKRAVQRHANLLLLLDDCDGETGDRLLDLIADCRRTAHHDGPQPDPLVIVAVRHRVRPGMSPVAVAANDGKALRFVPLERGAALPQHAELWRPVLLTPLDSDDALAMIRTMETGSDHQDADFVLALAGGHPAAVRELTDLLVDLQEAAVGPPGLFAGPWPSDGGSGPVGQASDTVLDHLLERFLDTGPARLDRLAVIASSAAGLDLSACNSVYHYLGWDDEVTDDETWLRTRLWIEDHADSGPQLHPFAARLLRQRLARDPALWDKVHGQFERHYDRVGGAHSRNARLWHMMATVTGPDDAALNAVVEVLMAEIAKRPIEEFRLLVDTIATAPSRLAPAANAVLELNRIAGRRDRGDARRTVTRRLVAPWLHDTVYLDPRGDLADYVVAENGYLLSFGRDSK</sequence>
<dbReference type="KEGG" id="cai:Caci_3607"/>
<dbReference type="HOGENOM" id="CLU_419616_0_0_11"/>
<dbReference type="InParanoid" id="C7QAL2"/>
<keyword evidence="2" id="KW-1185">Reference proteome</keyword>
<protein>
    <submittedName>
        <fullName evidence="1">Uncharacterized protein</fullName>
    </submittedName>
</protein>
<proteinExistence type="predicted"/>
<dbReference type="EMBL" id="CP001700">
    <property type="protein sequence ID" value="ACU72511.1"/>
    <property type="molecule type" value="Genomic_DNA"/>
</dbReference>
<gene>
    <name evidence="1" type="ordered locus">Caci_3607</name>
</gene>
<evidence type="ECO:0000313" key="1">
    <source>
        <dbReference type="EMBL" id="ACU72511.1"/>
    </source>
</evidence>